<accession>A0A2S4RWB6</accession>
<dbReference type="PANTHER" id="PTHR11496">
    <property type="entry name" value="ALCOHOL DEHYDROGENASE"/>
    <property type="match status" value="1"/>
</dbReference>
<dbReference type="InterPro" id="IPR056798">
    <property type="entry name" value="ADH_Fe_C"/>
</dbReference>
<dbReference type="OrthoDB" id="9815791at2"/>
<dbReference type="Gene3D" id="1.20.1090.10">
    <property type="entry name" value="Dehydroquinate synthase-like - alpha domain"/>
    <property type="match status" value="1"/>
</dbReference>
<dbReference type="GO" id="GO:0046872">
    <property type="term" value="F:metal ion binding"/>
    <property type="evidence" value="ECO:0007669"/>
    <property type="project" value="InterPro"/>
</dbReference>
<comment type="cofactor">
    <cofactor evidence="1">
        <name>Fe cation</name>
        <dbReference type="ChEBI" id="CHEBI:24875"/>
    </cofactor>
</comment>
<feature type="domain" description="Fe-containing alcohol dehydrogenase-like C-terminal" evidence="5">
    <location>
        <begin position="210"/>
        <end position="402"/>
    </location>
</feature>
<evidence type="ECO:0000259" key="4">
    <source>
        <dbReference type="Pfam" id="PF00465"/>
    </source>
</evidence>
<evidence type="ECO:0000313" key="7">
    <source>
        <dbReference type="Proteomes" id="UP000237003"/>
    </source>
</evidence>
<reference evidence="6 7" key="1">
    <citation type="submission" date="2018-01" db="EMBL/GenBank/DDBJ databases">
        <title>Complete genome sequences of 14 Citrobacter spp. isolated from plant in Canada.</title>
        <authorList>
            <person name="Bhandare S.G."/>
            <person name="Colavecchio A."/>
            <person name="Jeukens J."/>
            <person name="Emond-Rheault J.-G."/>
            <person name="Freschi L."/>
            <person name="Hamel J."/>
            <person name="Kukavica-Ibrulj I."/>
            <person name="Levesque R."/>
            <person name="Goodridge L."/>
        </authorList>
    </citation>
    <scope>NUCLEOTIDE SEQUENCE [LARGE SCALE GENOMIC DNA]</scope>
    <source>
        <strain evidence="6 7">S1285</strain>
    </source>
</reference>
<gene>
    <name evidence="6" type="ORF">C3430_15870</name>
</gene>
<organism evidence="6 7">
    <name type="scientific">Citrobacter amalonaticus</name>
    <dbReference type="NCBI Taxonomy" id="35703"/>
    <lineage>
        <taxon>Bacteria</taxon>
        <taxon>Pseudomonadati</taxon>
        <taxon>Pseudomonadota</taxon>
        <taxon>Gammaproteobacteria</taxon>
        <taxon>Enterobacterales</taxon>
        <taxon>Enterobacteriaceae</taxon>
        <taxon>Citrobacter</taxon>
    </lineage>
</organism>
<dbReference type="GO" id="GO:0004022">
    <property type="term" value="F:alcohol dehydrogenase (NAD+) activity"/>
    <property type="evidence" value="ECO:0007669"/>
    <property type="project" value="TreeGrafter"/>
</dbReference>
<proteinExistence type="inferred from homology"/>
<dbReference type="Pfam" id="PF00465">
    <property type="entry name" value="Fe-ADH"/>
    <property type="match status" value="1"/>
</dbReference>
<keyword evidence="3" id="KW-0560">Oxidoreductase</keyword>
<dbReference type="SUPFAM" id="SSF56796">
    <property type="entry name" value="Dehydroquinate synthase-like"/>
    <property type="match status" value="1"/>
</dbReference>
<name>A0A2S4RWB6_CITAM</name>
<dbReference type="InterPro" id="IPR039697">
    <property type="entry name" value="Alcohol_dehydrogenase_Fe"/>
</dbReference>
<dbReference type="CDD" id="cd08185">
    <property type="entry name" value="Fe-ADH-like"/>
    <property type="match status" value="1"/>
</dbReference>
<dbReference type="Gene3D" id="3.40.50.1970">
    <property type="match status" value="1"/>
</dbReference>
<feature type="domain" description="Alcohol dehydrogenase iron-type/glycerol dehydrogenase GldA" evidence="4">
    <location>
        <begin position="28"/>
        <end position="195"/>
    </location>
</feature>
<comment type="similarity">
    <text evidence="2">Belongs to the iron-containing alcohol dehydrogenase family.</text>
</comment>
<comment type="caution">
    <text evidence="6">The sequence shown here is derived from an EMBL/GenBank/DDBJ whole genome shotgun (WGS) entry which is preliminary data.</text>
</comment>
<dbReference type="InterPro" id="IPR001670">
    <property type="entry name" value="ADH_Fe/GldA"/>
</dbReference>
<evidence type="ECO:0000259" key="5">
    <source>
        <dbReference type="Pfam" id="PF25137"/>
    </source>
</evidence>
<evidence type="ECO:0000256" key="2">
    <source>
        <dbReference type="ARBA" id="ARBA00007358"/>
    </source>
</evidence>
<evidence type="ECO:0000313" key="6">
    <source>
        <dbReference type="EMBL" id="POU64648.1"/>
    </source>
</evidence>
<evidence type="ECO:0000256" key="3">
    <source>
        <dbReference type="ARBA" id="ARBA00023002"/>
    </source>
</evidence>
<dbReference type="Proteomes" id="UP000237003">
    <property type="component" value="Unassembled WGS sequence"/>
</dbReference>
<dbReference type="FunFam" id="3.40.50.1970:FF:000003">
    <property type="entry name" value="Alcohol dehydrogenase, iron-containing"/>
    <property type="match status" value="1"/>
</dbReference>
<dbReference type="Pfam" id="PF25137">
    <property type="entry name" value="ADH_Fe_C"/>
    <property type="match status" value="1"/>
</dbReference>
<dbReference type="PANTHER" id="PTHR11496:SF104">
    <property type="entry name" value="3-DEOXY-ALPHA-D-MANNO-OCTULOSONATE 8-OXIDASE"/>
    <property type="match status" value="1"/>
</dbReference>
<evidence type="ECO:0000256" key="1">
    <source>
        <dbReference type="ARBA" id="ARBA00001962"/>
    </source>
</evidence>
<dbReference type="EMBL" id="PQLX01000005">
    <property type="protein sequence ID" value="POU64648.1"/>
    <property type="molecule type" value="Genomic_DNA"/>
</dbReference>
<dbReference type="AlphaFoldDB" id="A0A2S4RWB6"/>
<sequence>MGIARRINFIVNSHHKGKIMSGFNFVNPVNFYFGQGKLAQAGTITAQYGKKALIIASDSAKPTGQLAALVDVLTQAGVTSVCFDRFMQNPLSTLVDEGAAFAREQQCDVIVGIGGGSAMDMAKGIAFMACNSGGIWDYVFGQTPADSALPVVLIPTTAGTGSEANKTAVFTNPQTNDKKGLVNPLIYPKAAIIDPLLMLTLPRRVIAGPGADVLFHALESFISKNAHPMSEMLSLQALELIGKYLPQVYDDATNIEAWEKVTFASSLAGMAIDCAGTTLPHALQHPMGGLLDVVHAEGIAAIYMAFMEFTWQSAPQKFAAIAKALGVNTLNMTEEEAARSSIDAVRALLGYVNMLPSLSSLGVKEEHFDWFIGNATTTMRVVLANNPRVPDADEIRAIYQQSL</sequence>
<protein>
    <submittedName>
        <fullName evidence="6">Alcohol dehydrogenase</fullName>
    </submittedName>
</protein>